<feature type="transmembrane region" description="Helical" evidence="1">
    <location>
        <begin position="73"/>
        <end position="100"/>
    </location>
</feature>
<accession>A0A8J9V7L5</accession>
<evidence type="ECO:0000313" key="2">
    <source>
        <dbReference type="EMBL" id="CAH0726722.1"/>
    </source>
</evidence>
<keyword evidence="1" id="KW-0472">Membrane</keyword>
<keyword evidence="1" id="KW-1133">Transmembrane helix</keyword>
<protein>
    <submittedName>
        <fullName evidence="2">Uncharacterized protein</fullName>
    </submittedName>
</protein>
<evidence type="ECO:0000313" key="3">
    <source>
        <dbReference type="Proteomes" id="UP000838878"/>
    </source>
</evidence>
<gene>
    <name evidence="2" type="ORF">BINO364_LOCUS12152</name>
</gene>
<reference evidence="2" key="1">
    <citation type="submission" date="2021-12" db="EMBL/GenBank/DDBJ databases">
        <authorList>
            <person name="Martin H S."/>
        </authorList>
    </citation>
    <scope>NUCLEOTIDE SEQUENCE</scope>
</reference>
<name>A0A8J9V7L5_9NEOP</name>
<organism evidence="2 3">
    <name type="scientific">Brenthis ino</name>
    <name type="common">lesser marbled fritillary</name>
    <dbReference type="NCBI Taxonomy" id="405034"/>
    <lineage>
        <taxon>Eukaryota</taxon>
        <taxon>Metazoa</taxon>
        <taxon>Ecdysozoa</taxon>
        <taxon>Arthropoda</taxon>
        <taxon>Hexapoda</taxon>
        <taxon>Insecta</taxon>
        <taxon>Pterygota</taxon>
        <taxon>Neoptera</taxon>
        <taxon>Endopterygota</taxon>
        <taxon>Lepidoptera</taxon>
        <taxon>Glossata</taxon>
        <taxon>Ditrysia</taxon>
        <taxon>Papilionoidea</taxon>
        <taxon>Nymphalidae</taxon>
        <taxon>Heliconiinae</taxon>
        <taxon>Argynnini</taxon>
        <taxon>Brenthis</taxon>
    </lineage>
</organism>
<proteinExistence type="predicted"/>
<keyword evidence="3" id="KW-1185">Reference proteome</keyword>
<evidence type="ECO:0000256" key="1">
    <source>
        <dbReference type="SAM" id="Phobius"/>
    </source>
</evidence>
<keyword evidence="1" id="KW-0812">Transmembrane</keyword>
<feature type="non-terminal residue" evidence="2">
    <location>
        <position position="102"/>
    </location>
</feature>
<dbReference type="EMBL" id="OV170226">
    <property type="protein sequence ID" value="CAH0726722.1"/>
    <property type="molecule type" value="Genomic_DNA"/>
</dbReference>
<dbReference type="AlphaFoldDB" id="A0A8J9V7L5"/>
<sequence length="102" mass="11078">MPGARQAWPNNWKPATFTTLVAIPNAIKAMKLIFERFLFGAKLTIIDSMAAARSGEGGYFSIVTTPTSTRANWIVGVGIANSLCTLPVHALYILAFTCFIKN</sequence>
<dbReference type="Proteomes" id="UP000838878">
    <property type="component" value="Chromosome 6"/>
</dbReference>